<keyword evidence="3" id="KW-0349">Heme</keyword>
<dbReference type="InterPro" id="IPR036280">
    <property type="entry name" value="Multihaem_cyt_sf"/>
</dbReference>
<evidence type="ECO:0000259" key="9">
    <source>
        <dbReference type="Pfam" id="PF14537"/>
    </source>
</evidence>
<accession>A0A1F6C942</accession>
<dbReference type="Pfam" id="PF14537">
    <property type="entry name" value="Cytochrom_c3_2"/>
    <property type="match status" value="1"/>
</dbReference>
<evidence type="ECO:0000256" key="4">
    <source>
        <dbReference type="ARBA" id="ARBA00022723"/>
    </source>
</evidence>
<comment type="subcellular location">
    <subcellularLocation>
        <location evidence="1">Cell envelope</location>
    </subcellularLocation>
</comment>
<evidence type="ECO:0000256" key="2">
    <source>
        <dbReference type="ARBA" id="ARBA00022448"/>
    </source>
</evidence>
<organism evidence="10 11">
    <name type="scientific">Handelsmanbacteria sp. (strain RIFCSPLOWO2_12_FULL_64_10)</name>
    <dbReference type="NCBI Taxonomy" id="1817868"/>
    <lineage>
        <taxon>Bacteria</taxon>
        <taxon>Candidatus Handelsmaniibacteriota</taxon>
    </lineage>
</organism>
<dbReference type="AlphaFoldDB" id="A0A1F6C942"/>
<dbReference type="GO" id="GO:0016491">
    <property type="term" value="F:oxidoreductase activity"/>
    <property type="evidence" value="ECO:0007669"/>
    <property type="project" value="TreeGrafter"/>
</dbReference>
<dbReference type="GO" id="GO:0030313">
    <property type="term" value="C:cell envelope"/>
    <property type="evidence" value="ECO:0007669"/>
    <property type="project" value="UniProtKB-SubCell"/>
</dbReference>
<evidence type="ECO:0000256" key="7">
    <source>
        <dbReference type="ARBA" id="ARBA00023004"/>
    </source>
</evidence>
<evidence type="ECO:0000256" key="8">
    <source>
        <dbReference type="SAM" id="Phobius"/>
    </source>
</evidence>
<dbReference type="EMBL" id="MFKF01000375">
    <property type="protein sequence ID" value="OGG45457.1"/>
    <property type="molecule type" value="Genomic_DNA"/>
</dbReference>
<dbReference type="Proteomes" id="UP000178606">
    <property type="component" value="Unassembled WGS sequence"/>
</dbReference>
<dbReference type="PANTHER" id="PTHR35038:SF6">
    <property type="entry name" value="SURFACE LOCALIZED DECAHEME CYTOCHROME C LIPOPROTEIN"/>
    <property type="match status" value="1"/>
</dbReference>
<dbReference type="SUPFAM" id="SSF48695">
    <property type="entry name" value="Multiheme cytochromes"/>
    <property type="match status" value="1"/>
</dbReference>
<dbReference type="InterPro" id="IPR051829">
    <property type="entry name" value="Multiheme_Cytochr_ET"/>
</dbReference>
<evidence type="ECO:0000256" key="3">
    <source>
        <dbReference type="ARBA" id="ARBA00022617"/>
    </source>
</evidence>
<sequence>MNRLIMSVLILLCSAGSTLGEKKDTCVDCHQTLNKSHAATVKGMEQDVHARYGLSCADCHGGDPTDEDMMVSMDPRRGYLGVPTGEQIPEFCGRCHADAAYIRRFKPRQRVDQLELYWTSVHGQRHRKGDRKVAQCVSCHGVHGILPGSDPRSPVYPANIPRTCARCHSDAGLMAGYGIPTNQFDKYQGSVHGRALLERGVRGAPACHDCHGNHGAAPPGVRSVSNICGQCHPANRELLGQSPHEKPFEEMGLAGCKTCHRHHDIQHPTDSLLGTEKGSVCISCHKSGSGGYRAAVDMRGAIEGLKAKRDAAERLIVRAEQAGMEMSQAKFDLNEVGNFLTRARTSVHAFSPPKTEEVVKQGEALADTTIQKGEHALAELQARRRGFAGFLVILLAAGVGLFLKIKDVDRREGV</sequence>
<keyword evidence="4" id="KW-0479">Metal-binding</keyword>
<keyword evidence="8" id="KW-0472">Membrane</keyword>
<dbReference type="Gene3D" id="1.10.1130.10">
    <property type="entry name" value="Flavocytochrome C3, Chain A"/>
    <property type="match status" value="2"/>
</dbReference>
<protein>
    <recommendedName>
        <fullName evidence="9">Tetrahaem cytochrome domain-containing protein</fullName>
    </recommendedName>
</protein>
<keyword evidence="2" id="KW-0813">Transport</keyword>
<proteinExistence type="predicted"/>
<comment type="caution">
    <text evidence="10">The sequence shown here is derived from an EMBL/GenBank/DDBJ whole genome shotgun (WGS) entry which is preliminary data.</text>
</comment>
<dbReference type="InterPro" id="IPR012286">
    <property type="entry name" value="Tetrahaem_cytochrome"/>
</dbReference>
<feature type="transmembrane region" description="Helical" evidence="8">
    <location>
        <begin position="386"/>
        <end position="403"/>
    </location>
</feature>
<feature type="domain" description="Tetrahaem cytochrome" evidence="9">
    <location>
        <begin position="48"/>
        <end position="169"/>
    </location>
</feature>
<name>A0A1F6C942_HANXR</name>
<evidence type="ECO:0000313" key="10">
    <source>
        <dbReference type="EMBL" id="OGG45457.1"/>
    </source>
</evidence>
<evidence type="ECO:0000256" key="1">
    <source>
        <dbReference type="ARBA" id="ARBA00004196"/>
    </source>
</evidence>
<evidence type="ECO:0000256" key="5">
    <source>
        <dbReference type="ARBA" id="ARBA00022729"/>
    </source>
</evidence>
<keyword evidence="5" id="KW-0732">Signal</keyword>
<evidence type="ECO:0000256" key="6">
    <source>
        <dbReference type="ARBA" id="ARBA00022982"/>
    </source>
</evidence>
<keyword evidence="6" id="KW-0249">Electron transport</keyword>
<keyword evidence="8" id="KW-1133">Transmembrane helix</keyword>
<dbReference type="GO" id="GO:0046872">
    <property type="term" value="F:metal ion binding"/>
    <property type="evidence" value="ECO:0007669"/>
    <property type="project" value="UniProtKB-KW"/>
</dbReference>
<keyword evidence="7" id="KW-0408">Iron</keyword>
<reference evidence="10 11" key="1">
    <citation type="journal article" date="2016" name="Nat. Commun.">
        <title>Thousands of microbial genomes shed light on interconnected biogeochemical processes in an aquifer system.</title>
        <authorList>
            <person name="Anantharaman K."/>
            <person name="Brown C.T."/>
            <person name="Hug L.A."/>
            <person name="Sharon I."/>
            <person name="Castelle C.J."/>
            <person name="Probst A.J."/>
            <person name="Thomas B.C."/>
            <person name="Singh A."/>
            <person name="Wilkins M.J."/>
            <person name="Karaoz U."/>
            <person name="Brodie E.L."/>
            <person name="Williams K.H."/>
            <person name="Hubbard S.S."/>
            <person name="Banfield J.F."/>
        </authorList>
    </citation>
    <scope>NUCLEOTIDE SEQUENCE [LARGE SCALE GENOMIC DNA]</scope>
    <source>
        <strain evidence="11">RIFCSPLOWO2_12_FULL_64_10</strain>
    </source>
</reference>
<dbReference type="PANTHER" id="PTHR35038">
    <property type="entry name" value="DISSIMILATORY SULFITE REDUCTASE SIRA"/>
    <property type="match status" value="1"/>
</dbReference>
<evidence type="ECO:0000313" key="11">
    <source>
        <dbReference type="Proteomes" id="UP000178606"/>
    </source>
</evidence>
<keyword evidence="8" id="KW-0812">Transmembrane</keyword>
<gene>
    <name evidence="10" type="ORF">A3F84_26380</name>
</gene>